<evidence type="ECO:0000313" key="7">
    <source>
        <dbReference type="Proteomes" id="UP000241010"/>
    </source>
</evidence>
<reference evidence="6 7" key="1">
    <citation type="submission" date="2018-03" db="EMBL/GenBank/DDBJ databases">
        <title>Cereibacter changlensis.</title>
        <authorList>
            <person name="Meyer T.E."/>
            <person name="Miller S."/>
            <person name="Lodha T."/>
            <person name="Gandham S."/>
            <person name="Chintalapati S."/>
            <person name="Chintalapati V.R."/>
        </authorList>
    </citation>
    <scope>NUCLEOTIDE SEQUENCE [LARGE SCALE GENOMIC DNA]</scope>
    <source>
        <strain evidence="6 7">JA139</strain>
    </source>
</reference>
<dbReference type="InterPro" id="IPR011837">
    <property type="entry name" value="Glycogen_debranch_GlgX"/>
</dbReference>
<dbReference type="SMART" id="SM00642">
    <property type="entry name" value="Aamy"/>
    <property type="match status" value="1"/>
</dbReference>
<dbReference type="EMBL" id="PZKG01000060">
    <property type="protein sequence ID" value="PTE21208.1"/>
    <property type="molecule type" value="Genomic_DNA"/>
</dbReference>
<dbReference type="SUPFAM" id="SSF51445">
    <property type="entry name" value="(Trans)glycosidases"/>
    <property type="match status" value="1"/>
</dbReference>
<keyword evidence="7" id="KW-1185">Reference proteome</keyword>
<evidence type="ECO:0000256" key="4">
    <source>
        <dbReference type="SAM" id="MobiDB-lite"/>
    </source>
</evidence>
<feature type="domain" description="Glycosyl hydrolase family 13 catalytic" evidence="5">
    <location>
        <begin position="174"/>
        <end position="581"/>
    </location>
</feature>
<dbReference type="Pfam" id="PF00128">
    <property type="entry name" value="Alpha-amylase"/>
    <property type="match status" value="1"/>
</dbReference>
<protein>
    <submittedName>
        <fullName evidence="6">Glycogen debranching enzyme GlgX</fullName>
    </submittedName>
</protein>
<dbReference type="Gene3D" id="2.60.40.10">
    <property type="entry name" value="Immunoglobulins"/>
    <property type="match status" value="1"/>
</dbReference>
<evidence type="ECO:0000259" key="5">
    <source>
        <dbReference type="SMART" id="SM00642"/>
    </source>
</evidence>
<feature type="compositionally biased region" description="Basic and acidic residues" evidence="4">
    <location>
        <begin position="486"/>
        <end position="497"/>
    </location>
</feature>
<dbReference type="InterPro" id="IPR017853">
    <property type="entry name" value="GH"/>
</dbReference>
<keyword evidence="2" id="KW-0378">Hydrolase</keyword>
<dbReference type="GO" id="GO:0004135">
    <property type="term" value="F:amylo-alpha-1,6-glucosidase activity"/>
    <property type="evidence" value="ECO:0007669"/>
    <property type="project" value="InterPro"/>
</dbReference>
<dbReference type="GO" id="GO:0005980">
    <property type="term" value="P:glycogen catabolic process"/>
    <property type="evidence" value="ECO:0007669"/>
    <property type="project" value="InterPro"/>
</dbReference>
<evidence type="ECO:0000256" key="1">
    <source>
        <dbReference type="ARBA" id="ARBA00008061"/>
    </source>
</evidence>
<dbReference type="Pfam" id="PF02922">
    <property type="entry name" value="CBM_48"/>
    <property type="match status" value="1"/>
</dbReference>
<dbReference type="RefSeq" id="WP_107664408.1">
    <property type="nucleotide sequence ID" value="NZ_PZKG01000060.1"/>
</dbReference>
<dbReference type="NCBIfam" id="TIGR02100">
    <property type="entry name" value="glgX_debranch"/>
    <property type="match status" value="1"/>
</dbReference>
<feature type="region of interest" description="Disordered" evidence="4">
    <location>
        <begin position="484"/>
        <end position="505"/>
    </location>
</feature>
<dbReference type="Proteomes" id="UP000241010">
    <property type="component" value="Unassembled WGS sequence"/>
</dbReference>
<comment type="caution">
    <text evidence="6">The sequence shown here is derived from an EMBL/GenBank/DDBJ whole genome shotgun (WGS) entry which is preliminary data.</text>
</comment>
<dbReference type="Gene3D" id="3.20.20.80">
    <property type="entry name" value="Glycosidases"/>
    <property type="match status" value="1"/>
</dbReference>
<dbReference type="InterPro" id="IPR006047">
    <property type="entry name" value="GH13_cat_dom"/>
</dbReference>
<dbReference type="SUPFAM" id="SSF81296">
    <property type="entry name" value="E set domains"/>
    <property type="match status" value="1"/>
</dbReference>
<accession>A0A2T4JTG7</accession>
<dbReference type="InterPro" id="IPR014756">
    <property type="entry name" value="Ig_E-set"/>
</dbReference>
<comment type="similarity">
    <text evidence="1">Belongs to the glycosyl hydrolase 13 family.</text>
</comment>
<evidence type="ECO:0000256" key="2">
    <source>
        <dbReference type="ARBA" id="ARBA00022801"/>
    </source>
</evidence>
<evidence type="ECO:0000256" key="3">
    <source>
        <dbReference type="ARBA" id="ARBA00023295"/>
    </source>
</evidence>
<dbReference type="PANTHER" id="PTHR43002">
    <property type="entry name" value="GLYCOGEN DEBRANCHING ENZYME"/>
    <property type="match status" value="1"/>
</dbReference>
<dbReference type="InterPro" id="IPR013783">
    <property type="entry name" value="Ig-like_fold"/>
</dbReference>
<proteinExistence type="inferred from homology"/>
<dbReference type="SUPFAM" id="SSF51011">
    <property type="entry name" value="Glycosyl hydrolase domain"/>
    <property type="match status" value="1"/>
</dbReference>
<dbReference type="InterPro" id="IPR044505">
    <property type="entry name" value="GlgX_Isoamylase_N_E_set"/>
</dbReference>
<dbReference type="InterPro" id="IPR013780">
    <property type="entry name" value="Glyco_hydro_b"/>
</dbReference>
<dbReference type="Gene3D" id="2.60.40.1180">
    <property type="entry name" value="Golgi alpha-mannosidase II"/>
    <property type="match status" value="1"/>
</dbReference>
<dbReference type="InterPro" id="IPR004193">
    <property type="entry name" value="Glyco_hydro_13_N"/>
</dbReference>
<dbReference type="CDD" id="cd11326">
    <property type="entry name" value="AmyAc_Glg_debranch"/>
    <property type="match status" value="1"/>
</dbReference>
<name>A0A2T4JTG7_9RHOB</name>
<dbReference type="CDD" id="cd02856">
    <property type="entry name" value="E_set_GDE_Isoamylase_N"/>
    <property type="match status" value="1"/>
</dbReference>
<evidence type="ECO:0000313" key="6">
    <source>
        <dbReference type="EMBL" id="PTE21208.1"/>
    </source>
</evidence>
<sequence length="707" mass="77952">MTAPSEPPPPRLSGHAIGPGRPWPMGASFDGDGVNFAVFSAHAEKVELCLFSPDGRKELCRLPLRERYGDVWHIHVGGVVPNTLYGYRVHGPYQPEAGHRFNPAKLLIDPYARKLSGRLKWSDALMGYKVGSPRGDLSIDTRDSAFAVPKSVVALESNFNWGNDVSPAVPLDRTVIYEAHVKGLTALHPEVDPGLRGTFLGLASDVVLDHLVKLGITTIELLPVQAFLDDRFLVNKGLSNYWGYQTIGFFAPEPRYLTKSALWEFQTMVRRFHTAGIEVVLDVVYNHSGESDELGPTLSFRGLDNRSYYKLTEGGRRYANDTGTGNTLDLAHPMVLRMVLDSLRYWVEVMHVDGFRFDLASVLGREASGFDPQGGFFDAIRQDPVLSRVKLIAEPWDIGPGGYQLGAFPHPFLEWNDKFRDSVRRFWRGDAGVTPDLAQRLLGSAERFDHGSRAATTSVNMITAHDGFTLADLVSFSVKRNFANGEDNRDGHDDNHSDNMGFEGPSDDPALLAARALRRRNMLATLMLSQGTPMILGGDEIGNGQGGNNNAYAQDNEIGWVDWPNADREMQAFVARLIALRRAYPVLRQKRFLHARRRAADGLPDVIWRRADGASPSPEDWHDPAFRCLCMELRMAAEGEDHGESPVFAVLNCGPALPLVLPDSPMGWQLILDTTRPDCGAETALPGLEAPAHSVLVFAPAATGETP</sequence>
<dbReference type="AlphaFoldDB" id="A0A2T4JTG7"/>
<keyword evidence="3" id="KW-0326">Glycosidase</keyword>
<dbReference type="OrthoDB" id="3236218at2"/>
<organism evidence="6 7">
    <name type="scientific">Cereibacter changlensis JA139</name>
    <dbReference type="NCBI Taxonomy" id="1188249"/>
    <lineage>
        <taxon>Bacteria</taxon>
        <taxon>Pseudomonadati</taxon>
        <taxon>Pseudomonadota</taxon>
        <taxon>Alphaproteobacteria</taxon>
        <taxon>Rhodobacterales</taxon>
        <taxon>Paracoccaceae</taxon>
        <taxon>Cereibacter</taxon>
    </lineage>
</organism>
<gene>
    <name evidence="6" type="primary">glgX</name>
    <name evidence="6" type="ORF">C5F48_13380</name>
</gene>